<dbReference type="AlphaFoldDB" id="A0A5B7H9B7"/>
<reference evidence="1 2" key="1">
    <citation type="submission" date="2019-05" db="EMBL/GenBank/DDBJ databases">
        <title>Another draft genome of Portunus trituberculatus and its Hox gene families provides insights of decapod evolution.</title>
        <authorList>
            <person name="Jeong J.-H."/>
            <person name="Song I."/>
            <person name="Kim S."/>
            <person name="Choi T."/>
            <person name="Kim D."/>
            <person name="Ryu S."/>
            <person name="Kim W."/>
        </authorList>
    </citation>
    <scope>NUCLEOTIDE SEQUENCE [LARGE SCALE GENOMIC DNA]</scope>
    <source>
        <tissue evidence="1">Muscle</tissue>
    </source>
</reference>
<dbReference type="Proteomes" id="UP000324222">
    <property type="component" value="Unassembled WGS sequence"/>
</dbReference>
<protein>
    <submittedName>
        <fullName evidence="1">Uncharacterized protein</fullName>
    </submittedName>
</protein>
<gene>
    <name evidence="1" type="ORF">E2C01_060392</name>
</gene>
<organism evidence="1 2">
    <name type="scientific">Portunus trituberculatus</name>
    <name type="common">Swimming crab</name>
    <name type="synonym">Neptunus trituberculatus</name>
    <dbReference type="NCBI Taxonomy" id="210409"/>
    <lineage>
        <taxon>Eukaryota</taxon>
        <taxon>Metazoa</taxon>
        <taxon>Ecdysozoa</taxon>
        <taxon>Arthropoda</taxon>
        <taxon>Crustacea</taxon>
        <taxon>Multicrustacea</taxon>
        <taxon>Malacostraca</taxon>
        <taxon>Eumalacostraca</taxon>
        <taxon>Eucarida</taxon>
        <taxon>Decapoda</taxon>
        <taxon>Pleocyemata</taxon>
        <taxon>Brachyura</taxon>
        <taxon>Eubrachyura</taxon>
        <taxon>Portunoidea</taxon>
        <taxon>Portunidae</taxon>
        <taxon>Portuninae</taxon>
        <taxon>Portunus</taxon>
    </lineage>
</organism>
<keyword evidence="2" id="KW-1185">Reference proteome</keyword>
<accession>A0A5B7H9B7</accession>
<sequence length="89" mass="9355">MDPLHAQLLLTPPSSSLILTQTCHVHDLVFVITAPPLVTNPMSGEEPAAQGNGDECPALEFDCVVSVGVSRSEGREERRAGGTTRASGE</sequence>
<comment type="caution">
    <text evidence="1">The sequence shown here is derived from an EMBL/GenBank/DDBJ whole genome shotgun (WGS) entry which is preliminary data.</text>
</comment>
<dbReference type="EMBL" id="VSRR010024512">
    <property type="protein sequence ID" value="MPC66245.1"/>
    <property type="molecule type" value="Genomic_DNA"/>
</dbReference>
<evidence type="ECO:0000313" key="2">
    <source>
        <dbReference type="Proteomes" id="UP000324222"/>
    </source>
</evidence>
<proteinExistence type="predicted"/>
<name>A0A5B7H9B7_PORTR</name>
<evidence type="ECO:0000313" key="1">
    <source>
        <dbReference type="EMBL" id="MPC66245.1"/>
    </source>
</evidence>